<reference evidence="1 2" key="1">
    <citation type="journal article" date="2020" name="ISME J.">
        <title>Comparative genomics reveals insights into cyanobacterial evolution and habitat adaptation.</title>
        <authorList>
            <person name="Chen M.Y."/>
            <person name="Teng W.K."/>
            <person name="Zhao L."/>
            <person name="Hu C.X."/>
            <person name="Zhou Y.K."/>
            <person name="Han B.P."/>
            <person name="Song L.R."/>
            <person name="Shu W.S."/>
        </authorList>
    </citation>
    <scope>NUCLEOTIDE SEQUENCE [LARGE SCALE GENOMIC DNA]</scope>
    <source>
        <strain evidence="1 2">FACHB-288</strain>
    </source>
</reference>
<keyword evidence="2" id="KW-1185">Reference proteome</keyword>
<evidence type="ECO:0000313" key="2">
    <source>
        <dbReference type="Proteomes" id="UP000658514"/>
    </source>
</evidence>
<name>A0ABR8A702_9CYAN</name>
<dbReference type="RefSeq" id="WP_190540274.1">
    <property type="nucleotide sequence ID" value="NZ_CAWPNO010000024.1"/>
</dbReference>
<accession>A0ABR8A702</accession>
<dbReference type="Proteomes" id="UP000658514">
    <property type="component" value="Unassembled WGS sequence"/>
</dbReference>
<gene>
    <name evidence="1" type="ORF">H6G24_09815</name>
</gene>
<comment type="caution">
    <text evidence="1">The sequence shown here is derived from an EMBL/GenBank/DDBJ whole genome shotgun (WGS) entry which is preliminary data.</text>
</comment>
<protein>
    <recommendedName>
        <fullName evidence="3">Transposase</fullName>
    </recommendedName>
</protein>
<evidence type="ECO:0000313" key="1">
    <source>
        <dbReference type="EMBL" id="MBD2195785.1"/>
    </source>
</evidence>
<dbReference type="EMBL" id="JACJQH010000012">
    <property type="protein sequence ID" value="MBD2195785.1"/>
    <property type="molecule type" value="Genomic_DNA"/>
</dbReference>
<proteinExistence type="predicted"/>
<evidence type="ECO:0008006" key="3">
    <source>
        <dbReference type="Google" id="ProtNLM"/>
    </source>
</evidence>
<sequence length="122" mass="14367">MFPASKRDGWNRILVELDSCQIRTGICVPSEKEELTPIRRIKRCQRPTEWREVRVGLARPVEQKDQCTFVVQLKILKTLAMHRILILSNREVQFNPLTLNFYIALLYLPQLASVRFKGLWDD</sequence>
<organism evidence="1 2">
    <name type="scientific">Calothrix parietina FACHB-288</name>
    <dbReference type="NCBI Taxonomy" id="2692896"/>
    <lineage>
        <taxon>Bacteria</taxon>
        <taxon>Bacillati</taxon>
        <taxon>Cyanobacteriota</taxon>
        <taxon>Cyanophyceae</taxon>
        <taxon>Nostocales</taxon>
        <taxon>Calotrichaceae</taxon>
        <taxon>Calothrix</taxon>
    </lineage>
</organism>